<evidence type="ECO:0000313" key="4">
    <source>
        <dbReference type="Proteomes" id="UP000253153"/>
    </source>
</evidence>
<keyword evidence="2" id="KW-0472">Membrane</keyword>
<dbReference type="OrthoDB" id="5347452at2759"/>
<dbReference type="EMBL" id="QKXC01000108">
    <property type="protein sequence ID" value="RBR20052.1"/>
    <property type="molecule type" value="Genomic_DNA"/>
</dbReference>
<feature type="region of interest" description="Disordered" evidence="1">
    <location>
        <begin position="206"/>
        <end position="231"/>
    </location>
</feature>
<keyword evidence="2" id="KW-0812">Transmembrane</keyword>
<accession>A0A366RTD1</accession>
<name>A0A366RTD1_9HYPO</name>
<dbReference type="RefSeq" id="XP_031016361.1">
    <property type="nucleotide sequence ID" value="XM_031159478.1"/>
</dbReference>
<dbReference type="Proteomes" id="UP000253153">
    <property type="component" value="Unassembled WGS sequence"/>
</dbReference>
<feature type="compositionally biased region" description="Basic and acidic residues" evidence="1">
    <location>
        <begin position="301"/>
        <end position="310"/>
    </location>
</feature>
<sequence length="310" mass="33574">MNSSMSPTWLICATFYVTVAARFIAYPLPTSNAVAGYDKANALPTLPPGAVDLRIRADEIPTYTITYASDSVCGYLSGSVQIPITCENKNRCLWELESFKYLACEIDGETTGIAHTKCLARDEALDPNLCEDDCVSNTYNLLCTNDTLPYCRTYAFPRGVRDYRCASLPPTRVSSVDFTYKGQKYPNFTISTFVDVDKSLSIPATSSISTTTDAEPAAASTTDTEPDKEKKGLDGAGIAGIVVGVVFGVVFSCAGIFCLRERRKGKKTQDTATLSESLPLGSKRNDMVVRQQPVAADDGPEVVHEADTSR</sequence>
<protein>
    <submittedName>
        <fullName evidence="3">Uncharacterized protein</fullName>
    </submittedName>
</protein>
<feature type="transmembrane region" description="Helical" evidence="2">
    <location>
        <begin position="236"/>
        <end position="259"/>
    </location>
</feature>
<feature type="region of interest" description="Disordered" evidence="1">
    <location>
        <begin position="268"/>
        <end position="310"/>
    </location>
</feature>
<dbReference type="GeneID" id="41994774"/>
<evidence type="ECO:0000313" key="3">
    <source>
        <dbReference type="EMBL" id="RBR20052.1"/>
    </source>
</evidence>
<comment type="caution">
    <text evidence="3">The sequence shown here is derived from an EMBL/GenBank/DDBJ whole genome shotgun (WGS) entry which is preliminary data.</text>
</comment>
<dbReference type="AlphaFoldDB" id="A0A366RTD1"/>
<organism evidence="3 4">
    <name type="scientific">Fusarium coffeatum</name>
    <dbReference type="NCBI Taxonomy" id="231269"/>
    <lineage>
        <taxon>Eukaryota</taxon>
        <taxon>Fungi</taxon>
        <taxon>Dikarya</taxon>
        <taxon>Ascomycota</taxon>
        <taxon>Pezizomycotina</taxon>
        <taxon>Sordariomycetes</taxon>
        <taxon>Hypocreomycetidae</taxon>
        <taxon>Hypocreales</taxon>
        <taxon>Nectriaceae</taxon>
        <taxon>Fusarium</taxon>
        <taxon>Fusarium incarnatum-equiseti species complex</taxon>
    </lineage>
</organism>
<proteinExistence type="predicted"/>
<keyword evidence="4" id="KW-1185">Reference proteome</keyword>
<evidence type="ECO:0000256" key="1">
    <source>
        <dbReference type="SAM" id="MobiDB-lite"/>
    </source>
</evidence>
<gene>
    <name evidence="3" type="ORF">FIESC28_05331</name>
</gene>
<keyword evidence="2" id="KW-1133">Transmembrane helix</keyword>
<evidence type="ECO:0000256" key="2">
    <source>
        <dbReference type="SAM" id="Phobius"/>
    </source>
</evidence>
<reference evidence="3 4" key="1">
    <citation type="submission" date="2018-06" db="EMBL/GenBank/DDBJ databases">
        <title>Fusarium incarnatum-equiseti species complex species 28.</title>
        <authorList>
            <person name="Gardiner D.M."/>
        </authorList>
    </citation>
    <scope>NUCLEOTIDE SEQUENCE [LARGE SCALE GENOMIC DNA]</scope>
    <source>
        <strain evidence="3 4">FIESC_28</strain>
    </source>
</reference>